<dbReference type="Proteomes" id="UP001465976">
    <property type="component" value="Unassembled WGS sequence"/>
</dbReference>
<keyword evidence="2" id="KW-1185">Reference proteome</keyword>
<sequence>MDSYHRRLRQFIDIKRGRVMRQAPNGHSATWWLFQFQDAITQRITTDPKMLEATLEELFAELVRNDFLTSNRASYPLLVSPAIISFPLAIADLRPFRYLGSGNL</sequence>
<organism evidence="1 2">
    <name type="scientific">Marasmius crinis-equi</name>
    <dbReference type="NCBI Taxonomy" id="585013"/>
    <lineage>
        <taxon>Eukaryota</taxon>
        <taxon>Fungi</taxon>
        <taxon>Dikarya</taxon>
        <taxon>Basidiomycota</taxon>
        <taxon>Agaricomycotina</taxon>
        <taxon>Agaricomycetes</taxon>
        <taxon>Agaricomycetidae</taxon>
        <taxon>Agaricales</taxon>
        <taxon>Marasmiineae</taxon>
        <taxon>Marasmiaceae</taxon>
        <taxon>Marasmius</taxon>
    </lineage>
</organism>
<proteinExistence type="predicted"/>
<dbReference type="EMBL" id="JBAHYK010000927">
    <property type="protein sequence ID" value="KAL0570475.1"/>
    <property type="molecule type" value="Genomic_DNA"/>
</dbReference>
<evidence type="ECO:0000313" key="2">
    <source>
        <dbReference type="Proteomes" id="UP001465976"/>
    </source>
</evidence>
<protein>
    <submittedName>
        <fullName evidence="1">Uncharacterized protein</fullName>
    </submittedName>
</protein>
<evidence type="ECO:0000313" key="1">
    <source>
        <dbReference type="EMBL" id="KAL0570475.1"/>
    </source>
</evidence>
<accession>A0ABR3F5E2</accession>
<name>A0ABR3F5E2_9AGAR</name>
<gene>
    <name evidence="1" type="ORF">V5O48_011480</name>
</gene>
<reference evidence="1 2" key="1">
    <citation type="submission" date="2024-02" db="EMBL/GenBank/DDBJ databases">
        <title>A draft genome for the cacao thread blight pathogen Marasmius crinis-equi.</title>
        <authorList>
            <person name="Cohen S.P."/>
            <person name="Baruah I.K."/>
            <person name="Amoako-Attah I."/>
            <person name="Bukari Y."/>
            <person name="Meinhardt L.W."/>
            <person name="Bailey B.A."/>
        </authorList>
    </citation>
    <scope>NUCLEOTIDE SEQUENCE [LARGE SCALE GENOMIC DNA]</scope>
    <source>
        <strain evidence="1 2">GH-76</strain>
    </source>
</reference>
<comment type="caution">
    <text evidence="1">The sequence shown here is derived from an EMBL/GenBank/DDBJ whole genome shotgun (WGS) entry which is preliminary data.</text>
</comment>